<dbReference type="OrthoDB" id="1120945at2"/>
<proteinExistence type="predicted"/>
<accession>A0A0S2KLA7</accession>
<evidence type="ECO:0000313" key="3">
    <source>
        <dbReference type="Proteomes" id="UP000056252"/>
    </source>
</evidence>
<dbReference type="CDD" id="cd00093">
    <property type="entry name" value="HTH_XRE"/>
    <property type="match status" value="1"/>
</dbReference>
<feature type="domain" description="HTH cro/C1-type" evidence="1">
    <location>
        <begin position="62"/>
        <end position="117"/>
    </location>
</feature>
<keyword evidence="3" id="KW-1185">Reference proteome</keyword>
<dbReference type="AlphaFoldDB" id="A0A0S2KLA7"/>
<name>A0A0S2KLA7_9BACT</name>
<dbReference type="RefSeq" id="WP_025065677.1">
    <property type="nucleotide sequence ID" value="NZ_CP013195.1"/>
</dbReference>
<sequence>MKISEAQYKYAQRRVEELLEVVTDTTLPTSPESMELSIMSTFVEEYEKKHHPIEKLTLAEVIKQGLKAKGMTQKELSQAVGLSTSRISDFTQGKSEPTLATAGEICRVLDIMPEAMLSL</sequence>
<dbReference type="Pfam" id="PF01381">
    <property type="entry name" value="HTH_3"/>
    <property type="match status" value="1"/>
</dbReference>
<dbReference type="Proteomes" id="UP000056252">
    <property type="component" value="Chromosome"/>
</dbReference>
<dbReference type="InterPro" id="IPR010982">
    <property type="entry name" value="Lambda_DNA-bd_dom_sf"/>
</dbReference>
<dbReference type="EMBL" id="CP013195">
    <property type="protein sequence ID" value="ALO49089.1"/>
    <property type="molecule type" value="Genomic_DNA"/>
</dbReference>
<evidence type="ECO:0000259" key="1">
    <source>
        <dbReference type="PROSITE" id="PS50943"/>
    </source>
</evidence>
<protein>
    <submittedName>
        <fullName evidence="2">XRE family transcriptional regulator</fullName>
    </submittedName>
</protein>
<dbReference type="Gene3D" id="1.10.260.40">
    <property type="entry name" value="lambda repressor-like DNA-binding domains"/>
    <property type="match status" value="1"/>
</dbReference>
<reference evidence="3" key="1">
    <citation type="submission" date="2015-11" db="EMBL/GenBank/DDBJ databases">
        <authorList>
            <person name="Holder M.E."/>
            <person name="Ajami N.J."/>
            <person name="Petrosino J.F."/>
        </authorList>
    </citation>
    <scope>NUCLEOTIDE SEQUENCE [LARGE SCALE GENOMIC DNA]</scope>
    <source>
        <strain evidence="3">F0113</strain>
    </source>
</reference>
<dbReference type="KEGG" id="peo:AS203_08320"/>
<organism evidence="2 3">
    <name type="scientific">Hoylesella enoeca</name>
    <dbReference type="NCBI Taxonomy" id="76123"/>
    <lineage>
        <taxon>Bacteria</taxon>
        <taxon>Pseudomonadati</taxon>
        <taxon>Bacteroidota</taxon>
        <taxon>Bacteroidia</taxon>
        <taxon>Bacteroidales</taxon>
        <taxon>Prevotellaceae</taxon>
        <taxon>Hoylesella</taxon>
    </lineage>
</organism>
<dbReference type="InterPro" id="IPR001387">
    <property type="entry name" value="Cro/C1-type_HTH"/>
</dbReference>
<dbReference type="eggNOG" id="COG5499">
    <property type="taxonomic scope" value="Bacteria"/>
</dbReference>
<dbReference type="SUPFAM" id="SSF47413">
    <property type="entry name" value="lambda repressor-like DNA-binding domains"/>
    <property type="match status" value="1"/>
</dbReference>
<dbReference type="STRING" id="76123.AS203_08320"/>
<evidence type="ECO:0000313" key="2">
    <source>
        <dbReference type="EMBL" id="ALO49089.1"/>
    </source>
</evidence>
<dbReference type="PROSITE" id="PS50943">
    <property type="entry name" value="HTH_CROC1"/>
    <property type="match status" value="1"/>
</dbReference>
<gene>
    <name evidence="2" type="ORF">AS203_08320</name>
</gene>
<dbReference type="SMART" id="SM00530">
    <property type="entry name" value="HTH_XRE"/>
    <property type="match status" value="1"/>
</dbReference>
<dbReference type="GO" id="GO:0003677">
    <property type="term" value="F:DNA binding"/>
    <property type="evidence" value="ECO:0007669"/>
    <property type="project" value="InterPro"/>
</dbReference>